<dbReference type="RefSeq" id="WP_042207873.1">
    <property type="nucleotide sequence ID" value="NZ_CP009288.1"/>
</dbReference>
<keyword evidence="7" id="KW-1185">Reference proteome</keyword>
<dbReference type="Gene3D" id="1.10.287.130">
    <property type="match status" value="1"/>
</dbReference>
<proteinExistence type="predicted"/>
<dbReference type="EMBL" id="CP009288">
    <property type="protein sequence ID" value="AIQ14073.1"/>
    <property type="molecule type" value="Genomic_DNA"/>
</dbReference>
<keyword evidence="4" id="KW-0812">Transmembrane</keyword>
<dbReference type="InterPro" id="IPR039506">
    <property type="entry name" value="SPOB_a"/>
</dbReference>
<keyword evidence="2" id="KW-0808">Transferase</keyword>
<evidence type="ECO:0000256" key="1">
    <source>
        <dbReference type="ARBA" id="ARBA00022553"/>
    </source>
</evidence>
<dbReference type="KEGG" id="pdu:PDUR_20775"/>
<evidence type="ECO:0000256" key="4">
    <source>
        <dbReference type="SAM" id="Phobius"/>
    </source>
</evidence>
<keyword evidence="4" id="KW-0472">Membrane</keyword>
<evidence type="ECO:0000313" key="7">
    <source>
        <dbReference type="Proteomes" id="UP000029409"/>
    </source>
</evidence>
<feature type="transmembrane region" description="Helical" evidence="4">
    <location>
        <begin position="32"/>
        <end position="49"/>
    </location>
</feature>
<reference evidence="6 7" key="1">
    <citation type="submission" date="2014-08" db="EMBL/GenBank/DDBJ databases">
        <title>Comparative genomics of the Paenibacillus odorifer group.</title>
        <authorList>
            <person name="den Bakker H.C."/>
            <person name="Tsai Y.-C."/>
            <person name="Martin N."/>
            <person name="Korlach J."/>
            <person name="Wiedmann M."/>
        </authorList>
    </citation>
    <scope>NUCLEOTIDE SEQUENCE [LARGE SCALE GENOMIC DNA]</scope>
    <source>
        <strain evidence="6 7">DSM 1735</strain>
    </source>
</reference>
<dbReference type="STRING" id="44251.PDUR_20775"/>
<keyword evidence="3" id="KW-0418">Kinase</keyword>
<organism evidence="6 7">
    <name type="scientific">Paenibacillus durus</name>
    <name type="common">Paenibacillus azotofixans</name>
    <dbReference type="NCBI Taxonomy" id="44251"/>
    <lineage>
        <taxon>Bacteria</taxon>
        <taxon>Bacillati</taxon>
        <taxon>Bacillota</taxon>
        <taxon>Bacilli</taxon>
        <taxon>Bacillales</taxon>
        <taxon>Paenibacillaceae</taxon>
        <taxon>Paenibacillus</taxon>
    </lineage>
</organism>
<dbReference type="OrthoDB" id="2375606at2"/>
<dbReference type="SUPFAM" id="SSF55890">
    <property type="entry name" value="Sporulation response regulatory protein Spo0B"/>
    <property type="match status" value="1"/>
</dbReference>
<keyword evidence="1" id="KW-0597">Phosphoprotein</keyword>
<feature type="domain" description="SpoOB alpha-helical" evidence="5">
    <location>
        <begin position="66"/>
        <end position="118"/>
    </location>
</feature>
<dbReference type="AlphaFoldDB" id="A0A089HUN2"/>
<dbReference type="Pfam" id="PF14689">
    <property type="entry name" value="SPOB_a"/>
    <property type="match status" value="1"/>
</dbReference>
<evidence type="ECO:0000256" key="3">
    <source>
        <dbReference type="ARBA" id="ARBA00022777"/>
    </source>
</evidence>
<evidence type="ECO:0000259" key="5">
    <source>
        <dbReference type="Pfam" id="PF14689"/>
    </source>
</evidence>
<name>A0A089HUN2_PAEDU</name>
<accession>A0A089HUN2</accession>
<evidence type="ECO:0000256" key="2">
    <source>
        <dbReference type="ARBA" id="ARBA00022679"/>
    </source>
</evidence>
<gene>
    <name evidence="6" type="ORF">PDUR_20775</name>
</gene>
<keyword evidence="4" id="KW-1133">Transmembrane helix</keyword>
<dbReference type="PROSITE" id="PS51257">
    <property type="entry name" value="PROKAR_LIPOPROTEIN"/>
    <property type="match status" value="1"/>
</dbReference>
<dbReference type="GO" id="GO:0000155">
    <property type="term" value="F:phosphorelay sensor kinase activity"/>
    <property type="evidence" value="ECO:0007669"/>
    <property type="project" value="InterPro"/>
</dbReference>
<evidence type="ECO:0000313" key="6">
    <source>
        <dbReference type="EMBL" id="AIQ14073.1"/>
    </source>
</evidence>
<dbReference type="InterPro" id="IPR016120">
    <property type="entry name" value="Sig_transdc_His_kin_SpoOB"/>
</dbReference>
<dbReference type="Proteomes" id="UP000029409">
    <property type="component" value="Chromosome"/>
</dbReference>
<sequence length="248" mass="27651">MKSWKSAVGVSVLSIAFPLGAACVWPTLWTCLLLGLWAAAAALFSVLAVRRHYERELRKQERILQQTAIRTLNHHRHDWMNDLQVLYGYIQLGKPDKSVQCVERIKGRIELDSRISKLGIPSLVFYLQSFRTVGGSLQLDIEVEEGLHLGDRLTPEAGDELTSVIMQTVRACQFGGFAAQGETRSLILSFKKDKGDVVIAFGGNSDGLRGGTELFREQIFNIVQGKIVTAEQLTPHKADFQLRLPMGM</sequence>
<dbReference type="eggNOG" id="COG3290">
    <property type="taxonomic scope" value="Bacteria"/>
</dbReference>
<protein>
    <recommendedName>
        <fullName evidence="5">SpoOB alpha-helical domain-containing protein</fullName>
    </recommendedName>
</protein>